<accession>A0AB73MG90</accession>
<evidence type="ECO:0000313" key="2">
    <source>
        <dbReference type="Proteomes" id="UP000189337"/>
    </source>
</evidence>
<dbReference type="EMBL" id="MTSU01000001">
    <property type="protein sequence ID" value="ONF94700.1"/>
    <property type="molecule type" value="Genomic_DNA"/>
</dbReference>
<sequence length="62" mass="7250">MQAFPQNTDRKDREFLGHAVNILRTFLIKSKDRNLKTKFPHKSPFCGGSSNENSFYRDSFII</sequence>
<dbReference type="AlphaFoldDB" id="A0AB73MG90"/>
<comment type="caution">
    <text evidence="1">The sequence shown here is derived from an EMBL/GenBank/DDBJ whole genome shotgun (WGS) entry which is preliminary data.</text>
</comment>
<dbReference type="GeneID" id="89224120"/>
<gene>
    <name evidence="1" type="ORF">BWD14_01305</name>
</gene>
<evidence type="ECO:0000313" key="1">
    <source>
        <dbReference type="EMBL" id="ONF94700.1"/>
    </source>
</evidence>
<protein>
    <submittedName>
        <fullName evidence="1">Uncharacterized protein</fullName>
    </submittedName>
</protein>
<proteinExistence type="predicted"/>
<dbReference type="Proteomes" id="UP000189337">
    <property type="component" value="Unassembled WGS sequence"/>
</dbReference>
<organism evidence="1 2">
    <name type="scientific">Leptospira santarosai</name>
    <dbReference type="NCBI Taxonomy" id="28183"/>
    <lineage>
        <taxon>Bacteria</taxon>
        <taxon>Pseudomonadati</taxon>
        <taxon>Spirochaetota</taxon>
        <taxon>Spirochaetia</taxon>
        <taxon>Leptospirales</taxon>
        <taxon>Leptospiraceae</taxon>
        <taxon>Leptospira</taxon>
    </lineage>
</organism>
<name>A0AB73MG90_9LEPT</name>
<dbReference type="RefSeq" id="WP_004467079.1">
    <property type="nucleotide sequence ID" value="NZ_CP028370.1"/>
</dbReference>
<reference evidence="1 2" key="1">
    <citation type="submission" date="2017-01" db="EMBL/GenBank/DDBJ databases">
        <title>Comparative genomic analysis of Brazilian Leptospira santarosai.</title>
        <authorList>
            <person name="Moreno L.Z."/>
            <person name="Miraglia F."/>
            <person name="Kremer F.S."/>
            <person name="Eslabao M.R."/>
            <person name="Lilenbaum W."/>
            <person name="Dellagostin O.A."/>
            <person name="Moreno A.M."/>
        </authorList>
    </citation>
    <scope>NUCLEOTIDE SEQUENCE [LARGE SCALE GENOMIC DNA]</scope>
    <source>
        <strain evidence="1 2">M52/8-19</strain>
    </source>
</reference>